<feature type="transmembrane region" description="Helical" evidence="7">
    <location>
        <begin position="189"/>
        <end position="207"/>
    </location>
</feature>
<keyword evidence="4" id="KW-0029">Amino-acid transport</keyword>
<evidence type="ECO:0000256" key="2">
    <source>
        <dbReference type="ARBA" id="ARBA00022448"/>
    </source>
</evidence>
<dbReference type="InterPro" id="IPR004841">
    <property type="entry name" value="AA-permease/SLC12A_dom"/>
</dbReference>
<dbReference type="EMBL" id="CAWUHD010000054">
    <property type="protein sequence ID" value="CAK7224235.1"/>
    <property type="molecule type" value="Genomic_DNA"/>
</dbReference>
<keyword evidence="6 7" id="KW-0472">Membrane</keyword>
<dbReference type="PANTHER" id="PTHR43341:SF37">
    <property type="entry name" value="AMINO ACID TRANSPORTER (EUROFUNG)"/>
    <property type="match status" value="1"/>
</dbReference>
<evidence type="ECO:0000259" key="8">
    <source>
        <dbReference type="Pfam" id="PF00324"/>
    </source>
</evidence>
<dbReference type="PIRSF" id="PIRSF006060">
    <property type="entry name" value="AA_transporter"/>
    <property type="match status" value="1"/>
</dbReference>
<feature type="transmembrane region" description="Helical" evidence="7">
    <location>
        <begin position="444"/>
        <end position="469"/>
    </location>
</feature>
<evidence type="ECO:0000256" key="7">
    <source>
        <dbReference type="SAM" id="Phobius"/>
    </source>
</evidence>
<dbReference type="InterPro" id="IPR050524">
    <property type="entry name" value="APC_YAT"/>
</dbReference>
<feature type="transmembrane region" description="Helical" evidence="7">
    <location>
        <begin position="402"/>
        <end position="423"/>
    </location>
</feature>
<name>A0ABP0BXW1_9PEZI</name>
<organism evidence="9 10">
    <name type="scientific">Sporothrix eucalyptigena</name>
    <dbReference type="NCBI Taxonomy" id="1812306"/>
    <lineage>
        <taxon>Eukaryota</taxon>
        <taxon>Fungi</taxon>
        <taxon>Dikarya</taxon>
        <taxon>Ascomycota</taxon>
        <taxon>Pezizomycotina</taxon>
        <taxon>Sordariomycetes</taxon>
        <taxon>Sordariomycetidae</taxon>
        <taxon>Ophiostomatales</taxon>
        <taxon>Ophiostomataceae</taxon>
        <taxon>Sporothrix</taxon>
    </lineage>
</organism>
<evidence type="ECO:0000256" key="3">
    <source>
        <dbReference type="ARBA" id="ARBA00022692"/>
    </source>
</evidence>
<dbReference type="PROSITE" id="PS00218">
    <property type="entry name" value="AMINO_ACID_PERMEASE_1"/>
    <property type="match status" value="1"/>
</dbReference>
<comment type="caution">
    <text evidence="9">The sequence shown here is derived from an EMBL/GenBank/DDBJ whole genome shotgun (WGS) entry which is preliminary data.</text>
</comment>
<keyword evidence="2" id="KW-0813">Transport</keyword>
<feature type="transmembrane region" description="Helical" evidence="7">
    <location>
        <begin position="114"/>
        <end position="135"/>
    </location>
</feature>
<evidence type="ECO:0000313" key="9">
    <source>
        <dbReference type="EMBL" id="CAK7224235.1"/>
    </source>
</evidence>
<dbReference type="PANTHER" id="PTHR43341">
    <property type="entry name" value="AMINO ACID PERMEASE"/>
    <property type="match status" value="1"/>
</dbReference>
<evidence type="ECO:0000313" key="10">
    <source>
        <dbReference type="Proteomes" id="UP001642482"/>
    </source>
</evidence>
<proteinExistence type="predicted"/>
<keyword evidence="3 7" id="KW-0812">Transmembrane</keyword>
<feature type="transmembrane region" description="Helical" evidence="7">
    <location>
        <begin position="47"/>
        <end position="64"/>
    </location>
</feature>
<keyword evidence="10" id="KW-1185">Reference proteome</keyword>
<feature type="transmembrane region" description="Helical" evidence="7">
    <location>
        <begin position="373"/>
        <end position="390"/>
    </location>
</feature>
<keyword evidence="5 7" id="KW-1133">Transmembrane helix</keyword>
<sequence>MDDKTEYADTAIQPVASGEQTAEVVKTPSGDYGADSNLHRSLGSRHLSMIAIGSSIGMGLWLGSGTSLMKAGPASMFLGYLLAGSIIFAVSHSIGEMAVMYPLPSGYVQWTNKFVDPAAGFALGWAYWFAFFISIANELQGICTVLSFWTHAVPIAAWVSIFWVVIVGVNIGAVRWFGEIEVVGATIKFGFIFVAIISGIVLSAGGGPKGGYPPVPGGSMGFEFWKTTPFINGFKGFLSIMPTCCFALSGSEYTALVAAETKNPLRSMPRAVSAIWIRLSLFYILGSLIVGINVSPKDPNLFGAFGTNASPFVVMFRNDGVDALAHIMNAIIFVSVLSAGAINGFGGSRTILGLSQIGMAPKIFQKADSWGRPWYALAPTLLIGGGLAYVNISETGATVFGWFSNLTSLFSLFGWAMISLSHIRMRAAWKAQGRTPGDLPWKSWIFPYGAYWALAWCVILIVAEFYLAVWPLHTAPSAKGFFRNYISVVAILVLYIGAKCYYRGRRWVNITTVDLDESRRFYADNEYEEAEMRKKSIFKRMVRSV</sequence>
<feature type="transmembrane region" description="Helical" evidence="7">
    <location>
        <begin position="481"/>
        <end position="498"/>
    </location>
</feature>
<reference evidence="9 10" key="1">
    <citation type="submission" date="2024-01" db="EMBL/GenBank/DDBJ databases">
        <authorList>
            <person name="Allen C."/>
            <person name="Tagirdzhanova G."/>
        </authorList>
    </citation>
    <scope>NUCLEOTIDE SEQUENCE [LARGE SCALE GENOMIC DNA]</scope>
</reference>
<feature type="transmembrane region" description="Helical" evidence="7">
    <location>
        <begin position="155"/>
        <end position="177"/>
    </location>
</feature>
<feature type="transmembrane region" description="Helical" evidence="7">
    <location>
        <begin position="76"/>
        <end position="94"/>
    </location>
</feature>
<evidence type="ECO:0000256" key="6">
    <source>
        <dbReference type="ARBA" id="ARBA00023136"/>
    </source>
</evidence>
<comment type="subcellular location">
    <subcellularLocation>
        <location evidence="1">Membrane</location>
        <topology evidence="1">Multi-pass membrane protein</topology>
    </subcellularLocation>
</comment>
<dbReference type="Pfam" id="PF00324">
    <property type="entry name" value="AA_permease"/>
    <property type="match status" value="1"/>
</dbReference>
<gene>
    <name evidence="9" type="ORF">SEUCBS140593_005506</name>
</gene>
<accession>A0ABP0BXW1</accession>
<evidence type="ECO:0000256" key="4">
    <source>
        <dbReference type="ARBA" id="ARBA00022970"/>
    </source>
</evidence>
<evidence type="ECO:0000256" key="5">
    <source>
        <dbReference type="ARBA" id="ARBA00022989"/>
    </source>
</evidence>
<dbReference type="Proteomes" id="UP001642482">
    <property type="component" value="Unassembled WGS sequence"/>
</dbReference>
<dbReference type="InterPro" id="IPR004840">
    <property type="entry name" value="Amino_acid_permease_CS"/>
</dbReference>
<feature type="domain" description="Amino acid permease/ SLC12A" evidence="8">
    <location>
        <begin position="46"/>
        <end position="505"/>
    </location>
</feature>
<feature type="transmembrane region" description="Helical" evidence="7">
    <location>
        <begin position="271"/>
        <end position="292"/>
    </location>
</feature>
<dbReference type="Gene3D" id="1.20.1740.10">
    <property type="entry name" value="Amino acid/polyamine transporter I"/>
    <property type="match status" value="1"/>
</dbReference>
<evidence type="ECO:0000256" key="1">
    <source>
        <dbReference type="ARBA" id="ARBA00004141"/>
    </source>
</evidence>
<protein>
    <recommendedName>
        <fullName evidence="8">Amino acid permease/ SLC12A domain-containing protein</fullName>
    </recommendedName>
</protein>
<feature type="transmembrane region" description="Helical" evidence="7">
    <location>
        <begin position="327"/>
        <end position="352"/>
    </location>
</feature>